<dbReference type="Pfam" id="PF00378">
    <property type="entry name" value="ECH_1"/>
    <property type="match status" value="1"/>
</dbReference>
<reference evidence="1" key="2">
    <citation type="submission" date="2015-06" db="UniProtKB">
        <authorList>
            <consortium name="EnsemblMetazoa"/>
        </authorList>
    </citation>
    <scope>IDENTIFICATION</scope>
</reference>
<dbReference type="EMBL" id="CAEY01001080">
    <property type="status" value="NOT_ANNOTATED_CDS"/>
    <property type="molecule type" value="Genomic_DNA"/>
</dbReference>
<sequence length="73" mass="8275">MLSLIERSLSLKNDRFFYAGADLHERFEMDNKEVGLFVERLRNRANSHSELEFPTIAAIDGAAFRGGLEFALA</sequence>
<dbReference type="AlphaFoldDB" id="T1L4E1"/>
<evidence type="ECO:0000313" key="2">
    <source>
        <dbReference type="Proteomes" id="UP000015104"/>
    </source>
</evidence>
<dbReference type="GO" id="GO:0006635">
    <property type="term" value="P:fatty acid beta-oxidation"/>
    <property type="evidence" value="ECO:0007669"/>
    <property type="project" value="TreeGrafter"/>
</dbReference>
<accession>T1L4E1</accession>
<dbReference type="Proteomes" id="UP000015104">
    <property type="component" value="Unassembled WGS sequence"/>
</dbReference>
<evidence type="ECO:0000313" key="1">
    <source>
        <dbReference type="EnsemblMetazoa" id="tetur38g00470.1"/>
    </source>
</evidence>
<dbReference type="InterPro" id="IPR029045">
    <property type="entry name" value="ClpP/crotonase-like_dom_sf"/>
</dbReference>
<protein>
    <submittedName>
        <fullName evidence="1">Uncharacterized protein</fullName>
    </submittedName>
</protein>
<name>T1L4E1_TETUR</name>
<keyword evidence="2" id="KW-1185">Reference proteome</keyword>
<dbReference type="InterPro" id="IPR001753">
    <property type="entry name" value="Enoyl-CoA_hydra/iso"/>
</dbReference>
<proteinExistence type="predicted"/>
<dbReference type="STRING" id="32264.T1L4E1"/>
<dbReference type="EnsemblMetazoa" id="tetur38g00470.1">
    <property type="protein sequence ID" value="tetur38g00470.1"/>
    <property type="gene ID" value="tetur38g00470"/>
</dbReference>
<dbReference type="HOGENOM" id="CLU_2708013_0_0_1"/>
<dbReference type="Gene3D" id="3.90.226.10">
    <property type="entry name" value="2-enoyl-CoA Hydratase, Chain A, domain 1"/>
    <property type="match status" value="1"/>
</dbReference>
<dbReference type="PANTHER" id="PTHR11941:SF44">
    <property type="entry name" value="ENOYL-COA HYDRATASE DOMAIN-CONTAINING PROTEIN 2, MITOCHONDRIAL"/>
    <property type="match status" value="1"/>
</dbReference>
<reference evidence="2" key="1">
    <citation type="submission" date="2011-08" db="EMBL/GenBank/DDBJ databases">
        <authorList>
            <person name="Rombauts S."/>
        </authorList>
    </citation>
    <scope>NUCLEOTIDE SEQUENCE</scope>
    <source>
        <strain evidence="2">London</strain>
    </source>
</reference>
<dbReference type="PANTHER" id="PTHR11941">
    <property type="entry name" value="ENOYL-COA HYDRATASE-RELATED"/>
    <property type="match status" value="1"/>
</dbReference>
<dbReference type="SUPFAM" id="SSF52096">
    <property type="entry name" value="ClpP/crotonase"/>
    <property type="match status" value="1"/>
</dbReference>
<dbReference type="GO" id="GO:0005739">
    <property type="term" value="C:mitochondrion"/>
    <property type="evidence" value="ECO:0007669"/>
    <property type="project" value="TreeGrafter"/>
</dbReference>
<organism evidence="1 2">
    <name type="scientific">Tetranychus urticae</name>
    <name type="common">Two-spotted spider mite</name>
    <dbReference type="NCBI Taxonomy" id="32264"/>
    <lineage>
        <taxon>Eukaryota</taxon>
        <taxon>Metazoa</taxon>
        <taxon>Ecdysozoa</taxon>
        <taxon>Arthropoda</taxon>
        <taxon>Chelicerata</taxon>
        <taxon>Arachnida</taxon>
        <taxon>Acari</taxon>
        <taxon>Acariformes</taxon>
        <taxon>Trombidiformes</taxon>
        <taxon>Prostigmata</taxon>
        <taxon>Eleutherengona</taxon>
        <taxon>Raphignathae</taxon>
        <taxon>Tetranychoidea</taxon>
        <taxon>Tetranychidae</taxon>
        <taxon>Tetranychus</taxon>
    </lineage>
</organism>